<protein>
    <submittedName>
        <fullName evidence="2">Uncharacterized protein</fullName>
    </submittedName>
</protein>
<comment type="caution">
    <text evidence="2">The sequence shown here is derived from an EMBL/GenBank/DDBJ whole genome shotgun (WGS) entry which is preliminary data.</text>
</comment>
<dbReference type="AlphaFoldDB" id="A0A6V7VSY7"/>
<feature type="region of interest" description="Disordered" evidence="1">
    <location>
        <begin position="1"/>
        <end position="65"/>
    </location>
</feature>
<evidence type="ECO:0000313" key="2">
    <source>
        <dbReference type="EMBL" id="CAD2177674.1"/>
    </source>
</evidence>
<accession>A0A6V7VSY7</accession>
<reference evidence="2 3" key="1">
    <citation type="submission" date="2020-08" db="EMBL/GenBank/DDBJ databases">
        <authorList>
            <person name="Koutsovoulos G."/>
            <person name="Danchin GJ E."/>
        </authorList>
    </citation>
    <scope>NUCLEOTIDE SEQUENCE [LARGE SCALE GENOMIC DNA]</scope>
</reference>
<feature type="compositionally biased region" description="Basic and acidic residues" evidence="1">
    <location>
        <begin position="28"/>
        <end position="39"/>
    </location>
</feature>
<sequence length="174" mass="19056">MNSSEPEKVSAGGKTVKMEPASDVADAEPSRQMDVKIEVAEELNENLTNPKKKKNRGKRLSKSVRIARKKQKAALALLALIQANEGNKIGEESVCASTTMGKVDASTQTGEGKVGAATTTTTKVNASTQTDKEVKKKRNRGRNKRLPRNLRERLKKHKAQYLNQVVSKTSKVEV</sequence>
<feature type="compositionally biased region" description="Basic residues" evidence="1">
    <location>
        <begin position="135"/>
        <end position="157"/>
    </location>
</feature>
<organism evidence="2 3">
    <name type="scientific">Meloidogyne enterolobii</name>
    <name type="common">Root-knot nematode worm</name>
    <name type="synonym">Meloidogyne mayaguensis</name>
    <dbReference type="NCBI Taxonomy" id="390850"/>
    <lineage>
        <taxon>Eukaryota</taxon>
        <taxon>Metazoa</taxon>
        <taxon>Ecdysozoa</taxon>
        <taxon>Nematoda</taxon>
        <taxon>Chromadorea</taxon>
        <taxon>Rhabditida</taxon>
        <taxon>Tylenchina</taxon>
        <taxon>Tylenchomorpha</taxon>
        <taxon>Tylenchoidea</taxon>
        <taxon>Meloidogynidae</taxon>
        <taxon>Meloidogyninae</taxon>
        <taxon>Meloidogyne</taxon>
    </lineage>
</organism>
<feature type="compositionally biased region" description="Basic residues" evidence="1">
    <location>
        <begin position="50"/>
        <end position="65"/>
    </location>
</feature>
<feature type="compositionally biased region" description="Low complexity" evidence="1">
    <location>
        <begin position="109"/>
        <end position="129"/>
    </location>
</feature>
<dbReference type="EMBL" id="CAJEWN010000302">
    <property type="protein sequence ID" value="CAD2177674.1"/>
    <property type="molecule type" value="Genomic_DNA"/>
</dbReference>
<feature type="region of interest" description="Disordered" evidence="1">
    <location>
        <begin position="103"/>
        <end position="157"/>
    </location>
</feature>
<gene>
    <name evidence="2" type="ORF">MENT_LOCUS29564</name>
</gene>
<evidence type="ECO:0000313" key="3">
    <source>
        <dbReference type="Proteomes" id="UP000580250"/>
    </source>
</evidence>
<dbReference type="Proteomes" id="UP000580250">
    <property type="component" value="Unassembled WGS sequence"/>
</dbReference>
<name>A0A6V7VSY7_MELEN</name>
<proteinExistence type="predicted"/>
<evidence type="ECO:0000256" key="1">
    <source>
        <dbReference type="SAM" id="MobiDB-lite"/>
    </source>
</evidence>